<dbReference type="InterPro" id="IPR017441">
    <property type="entry name" value="Protein_kinase_ATP_BS"/>
</dbReference>
<keyword evidence="20" id="KW-1185">Reference proteome</keyword>
<reference evidence="21" key="1">
    <citation type="submission" date="2025-08" db="UniProtKB">
        <authorList>
            <consortium name="RefSeq"/>
        </authorList>
    </citation>
    <scope>IDENTIFICATION</scope>
    <source>
        <tissue evidence="21">Muscle</tissue>
    </source>
</reference>
<comment type="subcellular location">
    <subcellularLocation>
        <location evidence="1">Membrane</location>
        <topology evidence="1">Single-pass membrane protein</topology>
    </subcellularLocation>
</comment>
<protein>
    <recommendedName>
        <fullName evidence="16">Tyrosine-protein kinase receptor</fullName>
        <ecNumber evidence="16">2.7.10.1</ecNumber>
    </recommendedName>
</protein>
<comment type="catalytic activity">
    <reaction evidence="14 16">
        <text>L-tyrosyl-[protein] + ATP = O-phospho-L-tyrosyl-[protein] + ADP + H(+)</text>
        <dbReference type="Rhea" id="RHEA:10596"/>
        <dbReference type="Rhea" id="RHEA-COMP:10136"/>
        <dbReference type="Rhea" id="RHEA-COMP:20101"/>
        <dbReference type="ChEBI" id="CHEBI:15378"/>
        <dbReference type="ChEBI" id="CHEBI:30616"/>
        <dbReference type="ChEBI" id="CHEBI:46858"/>
        <dbReference type="ChEBI" id="CHEBI:61978"/>
        <dbReference type="ChEBI" id="CHEBI:456216"/>
        <dbReference type="EC" id="2.7.10.1"/>
    </reaction>
</comment>
<dbReference type="Gene3D" id="3.30.200.20">
    <property type="entry name" value="Phosphorylase Kinase, domain 1"/>
    <property type="match status" value="1"/>
</dbReference>
<evidence type="ECO:0000256" key="11">
    <source>
        <dbReference type="ARBA" id="ARBA00023137"/>
    </source>
</evidence>
<dbReference type="PRINTS" id="PR00109">
    <property type="entry name" value="TYRKINASE"/>
</dbReference>
<dbReference type="PROSITE" id="PS00239">
    <property type="entry name" value="RECEPTOR_TYR_KIN_II"/>
    <property type="match status" value="1"/>
</dbReference>
<dbReference type="Gene3D" id="2.120.10.30">
    <property type="entry name" value="TolB, C-terminal domain"/>
    <property type="match status" value="1"/>
</dbReference>
<evidence type="ECO:0000256" key="16">
    <source>
        <dbReference type="RuleBase" id="RU000312"/>
    </source>
</evidence>
<feature type="domain" description="Fibronectin type-III" evidence="19">
    <location>
        <begin position="556"/>
        <end position="668"/>
    </location>
</feature>
<keyword evidence="6 15" id="KW-0547">Nucleotide-binding</keyword>
<evidence type="ECO:0000256" key="8">
    <source>
        <dbReference type="ARBA" id="ARBA00022840"/>
    </source>
</evidence>
<dbReference type="InterPro" id="IPR011042">
    <property type="entry name" value="6-blade_b-propeller_TolB-like"/>
</dbReference>
<evidence type="ECO:0000256" key="14">
    <source>
        <dbReference type="ARBA" id="ARBA00051243"/>
    </source>
</evidence>
<evidence type="ECO:0000256" key="5">
    <source>
        <dbReference type="ARBA" id="ARBA00022737"/>
    </source>
</evidence>
<dbReference type="Pfam" id="PF07714">
    <property type="entry name" value="PK_Tyr_Ser-Thr"/>
    <property type="match status" value="1"/>
</dbReference>
<dbReference type="Pfam" id="PF00041">
    <property type="entry name" value="fn3"/>
    <property type="match status" value="3"/>
</dbReference>
<dbReference type="InterPro" id="IPR003961">
    <property type="entry name" value="FN3_dom"/>
</dbReference>
<dbReference type="InterPro" id="IPR020635">
    <property type="entry name" value="Tyr_kinase_cat_dom"/>
</dbReference>
<dbReference type="GeneID" id="106472926"/>
<keyword evidence="2 16" id="KW-0597">Phosphoprotein</keyword>
<dbReference type="InterPro" id="IPR002011">
    <property type="entry name" value="Tyr_kinase_rcpt_2_CS"/>
</dbReference>
<evidence type="ECO:0000256" key="13">
    <source>
        <dbReference type="ARBA" id="ARBA00023180"/>
    </source>
</evidence>
<dbReference type="RefSeq" id="XP_022257171.1">
    <property type="nucleotide sequence ID" value="XM_022401463.1"/>
</dbReference>
<keyword evidence="13" id="KW-0325">Glycoprotein</keyword>
<evidence type="ECO:0000259" key="18">
    <source>
        <dbReference type="PROSITE" id="PS50011"/>
    </source>
</evidence>
<dbReference type="CDD" id="cd00063">
    <property type="entry name" value="FN3"/>
    <property type="match status" value="4"/>
</dbReference>
<feature type="domain" description="Fibronectin type-III" evidence="19">
    <location>
        <begin position="140"/>
        <end position="238"/>
    </location>
</feature>
<comment type="similarity">
    <text evidence="16">Belongs to the protein kinase superfamily. Tyr protein kinase family. Insulin receptor subfamily.</text>
</comment>
<dbReference type="PROSITE" id="PS50853">
    <property type="entry name" value="FN3"/>
    <property type="match status" value="4"/>
</dbReference>
<name>A0ABM1TMR5_LIMPO</name>
<evidence type="ECO:0000256" key="17">
    <source>
        <dbReference type="SAM" id="MobiDB-lite"/>
    </source>
</evidence>
<dbReference type="PANTHER" id="PTHR24416:SF527">
    <property type="entry name" value="PROTO-ONCOGENE TYROSINE-PROTEIN KINASE ROS"/>
    <property type="match status" value="1"/>
</dbReference>
<dbReference type="SUPFAM" id="SSF49265">
    <property type="entry name" value="Fibronectin type III"/>
    <property type="match status" value="3"/>
</dbReference>
<dbReference type="SUPFAM" id="SSF63825">
    <property type="entry name" value="YWTD domain"/>
    <property type="match status" value="1"/>
</dbReference>
<dbReference type="CDD" id="cd05044">
    <property type="entry name" value="PTKc_c-ros"/>
    <property type="match status" value="1"/>
</dbReference>
<keyword evidence="4 16" id="KW-0812">Transmembrane</keyword>
<dbReference type="SMART" id="SM00219">
    <property type="entry name" value="TyrKc"/>
    <property type="match status" value="1"/>
</dbReference>
<feature type="domain" description="Protein kinase" evidence="18">
    <location>
        <begin position="1075"/>
        <end position="1363"/>
    </location>
</feature>
<dbReference type="InterPro" id="IPR013783">
    <property type="entry name" value="Ig-like_fold"/>
</dbReference>
<keyword evidence="3" id="KW-0808">Transferase</keyword>
<dbReference type="Gene3D" id="2.60.40.10">
    <property type="entry name" value="Immunoglobulins"/>
    <property type="match status" value="5"/>
</dbReference>
<feature type="domain" description="Fibronectin type-III" evidence="19">
    <location>
        <begin position="875"/>
        <end position="972"/>
    </location>
</feature>
<feature type="domain" description="Fibronectin type-III" evidence="19">
    <location>
        <begin position="672"/>
        <end position="772"/>
    </location>
</feature>
<keyword evidence="12 16" id="KW-0675">Receptor</keyword>
<feature type="compositionally biased region" description="Polar residues" evidence="17">
    <location>
        <begin position="1551"/>
        <end position="1566"/>
    </location>
</feature>
<dbReference type="InterPro" id="IPR036116">
    <property type="entry name" value="FN3_sf"/>
</dbReference>
<evidence type="ECO:0000256" key="4">
    <source>
        <dbReference type="ARBA" id="ARBA00022692"/>
    </source>
</evidence>
<evidence type="ECO:0000256" key="10">
    <source>
        <dbReference type="ARBA" id="ARBA00023136"/>
    </source>
</evidence>
<keyword evidence="11" id="KW-0829">Tyrosine-protein kinase</keyword>
<proteinExistence type="inferred from homology"/>
<sequence>MEGQNVARMSGLGLYGIQSLAVVHQSLHPYPDETNPKSVNVIPEVISENDVLLTGKWDNFTISWPNSKRVNYGQVFYKVKIDDGLEPYVLYTKKPYISSASMRTLPAYSSIRVVIRPFTYWSYSHQTLSNLHTPMSVPSAPRHPRVFVTHHSNPFDDRHSIEIEFRWDPPEKSNGIVQIYTICIQHLTPCIQVPGNQLYFNTTPLSPNDTCFFKLSARTTAGEGPMSEITQYTKSEENPVPQLLLASVNSIKLTDVDNHEEVYLSNKVSQPVDVAYLGFDNSVYWIEEDGALMMSVIHQNKTSLVYKLPHQSNNIAIDWLGRCIYWSENRHQQSTIWRMFLFPEQSPELVINSTSMIGAIEVNPFSRTLIYTILNGTGNWEIMTSDADGSRHCLFFFQNNPVGNDSENILSSKKCNCLQYPLIEKSIALDHTVSGDPQLLWIDSHYGHIWSADMQGCLCHLIINASVSEYIGLPPTLITADKNSIYWYNASLEQLFVASKTAVRKEWVSSLAQEPKKIMMSFNPELKIISEQAVGIQSIKAVGRHLQPFPEPSCLIPQHYNKVAELMETSSISVTVKLIPVDVITSCKNVSQPPLLYTVYYGRIGDSKISGCYRNLSQCYKLESYNRSVVLSPLNPFTNYSIRVAVSNHYSRAPLISASAVVYQTTEGAPTAPVNVTAEAVTPTNIQVTWSQPVQLNGPSVWYEVRKQKVVDQHFGPLDLTHQHSATLEHEYFTNLTSVKPATTYKIVVRAYSSTEAFHSDSIPVKVTTLSFPNNLTLVDIKSRSLTVQWISSVDSSVVQHRLKYIEERGNMWHTLKLDDTEAGATYNYTLEKLFPKTKYNFKLELVYRNKINHTFVWLEMPEFQYETLADRPDVPDPPYVKKIGWEAYQVSWSEVSSNGGTFLMYELQYRSVINNLTEDTKWQTVYYNSTIHWIIQDLPAGMSYYFRVRAMNDLGYGNFSRESEQFDLPAPEGLVDSGSHHITTVLASTLSVVFLIVIFLVVAVYMVHHCREQEKKILQEASTDFQNRDLQLSTLQEFPHPGSFVHQNNALYALEDVPIDEELASVPQICREQIVLTKFLGSGAFGEVFEGVAYDLEGESSPPTKVAIKTLRKGATNHEKSEFMKEAKLMCNFKHDHILSLLGVCLDNNPNFIILELMEGGDLLSYLRSSRNASVFGLQPLTLDDLLNICADVAKGCVYLEEMHFVHRDIAARNCLVSSHDPALRHVKIGDFGLARDIYKNDYYRKEGEGLLPVRWMAPESLIDGVFTSQSDIWAFGVLLWEVMTLGQQPYPARTNLEVLYYVRGGGRLDRPEKCPRELYELMLLCWGYDQESRPSFTTCLETLLALQLKFQNSVVHNHNYIGIHRNNHKHSSERENSCDIHYIKECGSLSTCSDPTLTKRLNNDLLVHQTVKRAASLTNQPCGCKKDHVISSPHGFLIGSLPEQSRYLQLLDDNVSITDRDGYEIPRFQTSYQPKLLNYAELARWNSISSHSSEDISSPTTEVNSHEDNMKPSSSGSYSPPPAYLQVFPQLQKSDNMYPHCQNEDKNVETNSSQSDGSCPSEFSTTPSYLRRKCLKLNKQQKQSCESDNTSEDYDEGLGESVKTTQSECQTVVTTSDQLDCGENDQWSVSSCSTASLHTWGYPKSQRSSGLSILSEIEAERSLKLFSETLKTDSVEELIL</sequence>
<dbReference type="Proteomes" id="UP000694941">
    <property type="component" value="Unplaced"/>
</dbReference>
<keyword evidence="9" id="KW-1133">Transmembrane helix</keyword>
<evidence type="ECO:0000259" key="19">
    <source>
        <dbReference type="PROSITE" id="PS50853"/>
    </source>
</evidence>
<gene>
    <name evidence="21" type="primary">LOC106472926</name>
</gene>
<organism evidence="20 21">
    <name type="scientific">Limulus polyphemus</name>
    <name type="common">Atlantic horseshoe crab</name>
    <dbReference type="NCBI Taxonomy" id="6850"/>
    <lineage>
        <taxon>Eukaryota</taxon>
        <taxon>Metazoa</taxon>
        <taxon>Ecdysozoa</taxon>
        <taxon>Arthropoda</taxon>
        <taxon>Chelicerata</taxon>
        <taxon>Merostomata</taxon>
        <taxon>Xiphosura</taxon>
        <taxon>Limulidae</taxon>
        <taxon>Limulus</taxon>
    </lineage>
</organism>
<dbReference type="SUPFAM" id="SSF56112">
    <property type="entry name" value="Protein kinase-like (PK-like)"/>
    <property type="match status" value="1"/>
</dbReference>
<keyword evidence="10" id="KW-0472">Membrane</keyword>
<accession>A0ABM1TMR5</accession>
<feature type="binding site" evidence="15">
    <location>
        <position position="1110"/>
    </location>
    <ligand>
        <name>ATP</name>
        <dbReference type="ChEBI" id="CHEBI:30616"/>
    </ligand>
</feature>
<evidence type="ECO:0000256" key="2">
    <source>
        <dbReference type="ARBA" id="ARBA00022553"/>
    </source>
</evidence>
<dbReference type="PANTHER" id="PTHR24416">
    <property type="entry name" value="TYROSINE-PROTEIN KINASE RECEPTOR"/>
    <property type="match status" value="1"/>
</dbReference>
<dbReference type="SMART" id="SM00060">
    <property type="entry name" value="FN3"/>
    <property type="match status" value="5"/>
</dbReference>
<evidence type="ECO:0000256" key="9">
    <source>
        <dbReference type="ARBA" id="ARBA00022989"/>
    </source>
</evidence>
<dbReference type="Gene3D" id="1.10.510.10">
    <property type="entry name" value="Transferase(Phosphotransferase) domain 1"/>
    <property type="match status" value="1"/>
</dbReference>
<dbReference type="InterPro" id="IPR011009">
    <property type="entry name" value="Kinase-like_dom_sf"/>
</dbReference>
<dbReference type="PROSITE" id="PS00107">
    <property type="entry name" value="PROTEIN_KINASE_ATP"/>
    <property type="match status" value="1"/>
</dbReference>
<dbReference type="InterPro" id="IPR008266">
    <property type="entry name" value="Tyr_kinase_AS"/>
</dbReference>
<keyword evidence="5" id="KW-0677">Repeat</keyword>
<dbReference type="InterPro" id="IPR050122">
    <property type="entry name" value="RTK"/>
</dbReference>
<dbReference type="InterPro" id="IPR001245">
    <property type="entry name" value="Ser-Thr/Tyr_kinase_cat_dom"/>
</dbReference>
<keyword evidence="7" id="KW-0418">Kinase</keyword>
<dbReference type="PROSITE" id="PS50011">
    <property type="entry name" value="PROTEIN_KINASE_DOM"/>
    <property type="match status" value="1"/>
</dbReference>
<evidence type="ECO:0000256" key="3">
    <source>
        <dbReference type="ARBA" id="ARBA00022679"/>
    </source>
</evidence>
<evidence type="ECO:0000256" key="12">
    <source>
        <dbReference type="ARBA" id="ARBA00023170"/>
    </source>
</evidence>
<dbReference type="EC" id="2.7.10.1" evidence="16"/>
<evidence type="ECO:0000256" key="15">
    <source>
        <dbReference type="PROSITE-ProRule" id="PRU10141"/>
    </source>
</evidence>
<dbReference type="InterPro" id="IPR000719">
    <property type="entry name" value="Prot_kinase_dom"/>
</dbReference>
<evidence type="ECO:0000313" key="20">
    <source>
        <dbReference type="Proteomes" id="UP000694941"/>
    </source>
</evidence>
<feature type="region of interest" description="Disordered" evidence="17">
    <location>
        <begin position="1492"/>
        <end position="1566"/>
    </location>
</feature>
<evidence type="ECO:0000256" key="6">
    <source>
        <dbReference type="ARBA" id="ARBA00022741"/>
    </source>
</evidence>
<dbReference type="PROSITE" id="PS00109">
    <property type="entry name" value="PROTEIN_KINASE_TYR"/>
    <property type="match status" value="1"/>
</dbReference>
<evidence type="ECO:0000256" key="1">
    <source>
        <dbReference type="ARBA" id="ARBA00004167"/>
    </source>
</evidence>
<evidence type="ECO:0000313" key="21">
    <source>
        <dbReference type="RefSeq" id="XP_022257171.1"/>
    </source>
</evidence>
<evidence type="ECO:0000256" key="7">
    <source>
        <dbReference type="ARBA" id="ARBA00022777"/>
    </source>
</evidence>
<keyword evidence="8 15" id="KW-0067">ATP-binding</keyword>